<feature type="transmembrane region" description="Helical" evidence="1">
    <location>
        <begin position="62"/>
        <end position="79"/>
    </location>
</feature>
<feature type="transmembrane region" description="Helical" evidence="1">
    <location>
        <begin position="37"/>
        <end position="56"/>
    </location>
</feature>
<protein>
    <submittedName>
        <fullName evidence="2">Uncharacterized protein</fullName>
    </submittedName>
</protein>
<proteinExistence type="predicted"/>
<evidence type="ECO:0000313" key="2">
    <source>
        <dbReference type="EMBL" id="PIS21000.1"/>
    </source>
</evidence>
<evidence type="ECO:0000313" key="3">
    <source>
        <dbReference type="Proteomes" id="UP000231414"/>
    </source>
</evidence>
<gene>
    <name evidence="2" type="ORF">COT52_00840</name>
</gene>
<comment type="caution">
    <text evidence="2">The sequence shown here is derived from an EMBL/GenBank/DDBJ whole genome shotgun (WGS) entry which is preliminary data.</text>
</comment>
<accession>A0A2H0X7U3</accession>
<keyword evidence="1" id="KW-1133">Transmembrane helix</keyword>
<dbReference type="EMBL" id="PEYW01000009">
    <property type="protein sequence ID" value="PIS21000.1"/>
    <property type="molecule type" value="Genomic_DNA"/>
</dbReference>
<reference evidence="3" key="1">
    <citation type="submission" date="2017-09" db="EMBL/GenBank/DDBJ databases">
        <title>Depth-based differentiation of microbial function through sediment-hosted aquifers and enrichment of novel symbionts in the deep terrestrial subsurface.</title>
        <authorList>
            <person name="Probst A.J."/>
            <person name="Ladd B."/>
            <person name="Jarett J.K."/>
            <person name="Geller-Mcgrath D.E."/>
            <person name="Sieber C.M.K."/>
            <person name="Emerson J.B."/>
            <person name="Anantharaman K."/>
            <person name="Thomas B.C."/>
            <person name="Malmstrom R."/>
            <person name="Stieglmeier M."/>
            <person name="Klingl A."/>
            <person name="Woyke T."/>
            <person name="Ryan C.M."/>
            <person name="Banfield J.F."/>
        </authorList>
    </citation>
    <scope>NUCLEOTIDE SEQUENCE [LARGE SCALE GENOMIC DNA]</scope>
</reference>
<keyword evidence="1" id="KW-0472">Membrane</keyword>
<dbReference type="AlphaFoldDB" id="A0A2H0X7U3"/>
<dbReference type="Proteomes" id="UP000231414">
    <property type="component" value="Unassembled WGS sequence"/>
</dbReference>
<name>A0A2H0X7U3_UNCKA</name>
<evidence type="ECO:0000256" key="1">
    <source>
        <dbReference type="SAM" id="Phobius"/>
    </source>
</evidence>
<keyword evidence="1" id="KW-0812">Transmembrane</keyword>
<sequence>MISLLLLSRRGVGLVAKKNNGGGLPSFNFKTPTNSQFLILVSLLFTSLAGLSFIGYKTFLGGTQYILVAVVFAIFAVYAHQNESK</sequence>
<organism evidence="2 3">
    <name type="scientific">candidate division WWE3 bacterium CG08_land_8_20_14_0_20_43_13</name>
    <dbReference type="NCBI Taxonomy" id="1975087"/>
    <lineage>
        <taxon>Bacteria</taxon>
        <taxon>Katanobacteria</taxon>
    </lineage>
</organism>